<dbReference type="SMART" id="SM00697">
    <property type="entry name" value="DM8"/>
    <property type="match status" value="2"/>
</dbReference>
<dbReference type="AlphaFoldDB" id="A0A3B0J057"/>
<sequence>MFYPWLILAVAILIIITGGESKHRFLRWDSFECRICVPYAENLKCQIAGSRQSFLNLEVNLLKALPSIRTYVKISTRSKPSEQYRKLFDFTFDGCRVMSDVAKEKTMVSRLYNAVVKNSNQPQKCPIKQGFIYYRNISIEEVIPSFLPESSFMAQVNLSHLKKSSPMDTYYWIFLIIFLPDHGHTAKISHSNKRLSLLWKSFSCATNPDHMGRHKCFILDNDKSIVSSEFEYLHGVAQMNATFKLFLPRPPFKEYHKMIDLNVDVCQFSKGLYGHKFISVIVRALGSKASLQLSCPRPKGLYSYTNISVAEHLPAFLPETEFKIEINFLTPVAYLINASLHGVLYDASKKRE</sequence>
<gene>
    <name evidence="2" type="ORF">DGUA_6G001803</name>
</gene>
<dbReference type="PANTHER" id="PTHR20898:SF0">
    <property type="entry name" value="DAEDALUS ON 3-RELATED"/>
    <property type="match status" value="1"/>
</dbReference>
<keyword evidence="1" id="KW-0732">Signal</keyword>
<feature type="signal peptide" evidence="1">
    <location>
        <begin position="1"/>
        <end position="21"/>
    </location>
</feature>
<organism evidence="2 3">
    <name type="scientific">Drosophila guanche</name>
    <name type="common">Fruit fly</name>
    <dbReference type="NCBI Taxonomy" id="7266"/>
    <lineage>
        <taxon>Eukaryota</taxon>
        <taxon>Metazoa</taxon>
        <taxon>Ecdysozoa</taxon>
        <taxon>Arthropoda</taxon>
        <taxon>Hexapoda</taxon>
        <taxon>Insecta</taxon>
        <taxon>Pterygota</taxon>
        <taxon>Neoptera</taxon>
        <taxon>Endopterygota</taxon>
        <taxon>Diptera</taxon>
        <taxon>Brachycera</taxon>
        <taxon>Muscomorpha</taxon>
        <taxon>Ephydroidea</taxon>
        <taxon>Drosophilidae</taxon>
        <taxon>Drosophila</taxon>
        <taxon>Sophophora</taxon>
    </lineage>
</organism>
<dbReference type="OrthoDB" id="8186735at2759"/>
<evidence type="ECO:0000256" key="1">
    <source>
        <dbReference type="SAM" id="SignalP"/>
    </source>
</evidence>
<dbReference type="Proteomes" id="UP000268350">
    <property type="component" value="Unassembled WGS sequence"/>
</dbReference>
<proteinExistence type="predicted"/>
<evidence type="ECO:0000313" key="2">
    <source>
        <dbReference type="EMBL" id="SPP74204.1"/>
    </source>
</evidence>
<reference evidence="3" key="1">
    <citation type="submission" date="2018-01" db="EMBL/GenBank/DDBJ databases">
        <authorList>
            <person name="Alioto T."/>
            <person name="Alioto T."/>
        </authorList>
    </citation>
    <scope>NUCLEOTIDE SEQUENCE [LARGE SCALE GENOMIC DNA]</scope>
</reference>
<dbReference type="Pfam" id="PF06477">
    <property type="entry name" value="DUF1091"/>
    <property type="match status" value="2"/>
</dbReference>
<keyword evidence="3" id="KW-1185">Reference proteome</keyword>
<feature type="chain" id="PRO_5017407931" evidence="1">
    <location>
        <begin position="22"/>
        <end position="352"/>
    </location>
</feature>
<accession>A0A3B0J057</accession>
<dbReference type="PANTHER" id="PTHR20898">
    <property type="entry name" value="DAEDALUS ON 3-RELATED-RELATED"/>
    <property type="match status" value="1"/>
</dbReference>
<name>A0A3B0J057_DROGU</name>
<protein>
    <submittedName>
        <fullName evidence="2">Uncharacterized protein</fullName>
    </submittedName>
</protein>
<dbReference type="InterPro" id="IPR010512">
    <property type="entry name" value="DUF1091"/>
</dbReference>
<evidence type="ECO:0000313" key="3">
    <source>
        <dbReference type="Proteomes" id="UP000268350"/>
    </source>
</evidence>
<dbReference type="OMA" id="HADYISE"/>
<dbReference type="EMBL" id="OUUW01000001">
    <property type="protein sequence ID" value="SPP74204.1"/>
    <property type="molecule type" value="Genomic_DNA"/>
</dbReference>